<dbReference type="InterPro" id="IPR024194">
    <property type="entry name" value="Ac/AlaTfrase_AlgI/DltB"/>
</dbReference>
<feature type="transmembrane region" description="Helical" evidence="10">
    <location>
        <begin position="138"/>
        <end position="157"/>
    </location>
</feature>
<dbReference type="InterPro" id="IPR004299">
    <property type="entry name" value="MBOAT_fam"/>
</dbReference>
<keyword evidence="5 10" id="KW-0812">Transmembrane</keyword>
<evidence type="ECO:0000256" key="10">
    <source>
        <dbReference type="SAM" id="Phobius"/>
    </source>
</evidence>
<gene>
    <name evidence="11" type="ORF">HMPREF0661_09485</name>
</gene>
<evidence type="ECO:0000256" key="8">
    <source>
        <dbReference type="ARBA" id="ARBA00023315"/>
    </source>
</evidence>
<keyword evidence="4 9" id="KW-0808">Transferase</keyword>
<dbReference type="RefSeq" id="WP_036865864.1">
    <property type="nucleotide sequence ID" value="NZ_JRNS01000445.1"/>
</dbReference>
<dbReference type="PANTHER" id="PTHR13285">
    <property type="entry name" value="ACYLTRANSFERASE"/>
    <property type="match status" value="1"/>
</dbReference>
<feature type="transmembrane region" description="Helical" evidence="10">
    <location>
        <begin position="99"/>
        <end position="118"/>
    </location>
</feature>
<dbReference type="AlphaFoldDB" id="A0A096AFF0"/>
<evidence type="ECO:0000256" key="4">
    <source>
        <dbReference type="ARBA" id="ARBA00022679"/>
    </source>
</evidence>
<evidence type="ECO:0000256" key="9">
    <source>
        <dbReference type="PIRNR" id="PIRNR016636"/>
    </source>
</evidence>
<sequence>MTNITQLMTAFFDFLSSQDKNWSLCTFPFMASFLVFFAIYIGLNRYRQTWTKAYVIAFSLFFAFKANGVLMWLLPIVTISSWYLTRFMMRLKRGKVRKIGLAIVILTELLPLLYYKYSNFTLEIFHELLRSNFSPEKMLLPVGISFFTFQAISYTVDVYKGRYPKTAELIDYAFYLTFFPLLIAGPITRAEVLLPQVQTPKDNVCENLVYKGLWLIICGLIKKALIADYIAQYNNIVFDAPASQSGFGNLMGVMGFSVQIYFDFSGYSDLAIGVAALMGYELKDNFRFPYQSLNLTEFWHRWHIALSTWFRDYLYIPLGGNRKGELRTYLNSFLAMIVAGLWHGASWMFIVWGVLHGIGLVIHKFCRNNGLNKIPDNKYTKGISWFITFSYVSLAWIFFRAADMTTATTLIYNILHTISLADAYTFLMEYPLWLAVVLISLELHSIRETDYNWLQNKFINSSWLVKLCIFAVVMQLVINLSHHSIQPFIYTQF</sequence>
<keyword evidence="8 9" id="KW-0012">Acyltransferase</keyword>
<dbReference type="PIRSF" id="PIRSF016636">
    <property type="entry name" value="AlgI_DltB"/>
    <property type="match status" value="1"/>
</dbReference>
<keyword evidence="3 9" id="KW-1003">Cell membrane</keyword>
<feature type="transmembrane region" description="Helical" evidence="10">
    <location>
        <begin position="333"/>
        <end position="362"/>
    </location>
</feature>
<evidence type="ECO:0000256" key="2">
    <source>
        <dbReference type="ARBA" id="ARBA00010323"/>
    </source>
</evidence>
<evidence type="ECO:0000256" key="6">
    <source>
        <dbReference type="ARBA" id="ARBA00022989"/>
    </source>
</evidence>
<dbReference type="InterPro" id="IPR028362">
    <property type="entry name" value="AlgI"/>
</dbReference>
<evidence type="ECO:0000256" key="3">
    <source>
        <dbReference type="ARBA" id="ARBA00022475"/>
    </source>
</evidence>
<keyword evidence="7 9" id="KW-0472">Membrane</keyword>
<feature type="transmembrane region" description="Helical" evidence="10">
    <location>
        <begin position="169"/>
        <end position="188"/>
    </location>
</feature>
<dbReference type="InterPro" id="IPR051085">
    <property type="entry name" value="MB_O-acyltransferase"/>
</dbReference>
<dbReference type="PANTHER" id="PTHR13285:SF23">
    <property type="entry name" value="TEICHOIC ACID D-ALANYLTRANSFERASE"/>
    <property type="match status" value="1"/>
</dbReference>
<feature type="transmembrane region" description="Helical" evidence="10">
    <location>
        <begin position="382"/>
        <end position="402"/>
    </location>
</feature>
<feature type="transmembrane region" description="Helical" evidence="10">
    <location>
        <begin position="21"/>
        <end position="41"/>
    </location>
</feature>
<keyword evidence="6 10" id="KW-1133">Transmembrane helix</keyword>
<protein>
    <submittedName>
        <fullName evidence="11">Alginate biosynthesis protein</fullName>
    </submittedName>
</protein>
<organism evidence="11 12">
    <name type="scientific">Prevotella melaninogenica DNF00666</name>
    <dbReference type="NCBI Taxonomy" id="1401073"/>
    <lineage>
        <taxon>Bacteria</taxon>
        <taxon>Pseudomonadati</taxon>
        <taxon>Bacteroidota</taxon>
        <taxon>Bacteroidia</taxon>
        <taxon>Bacteroidales</taxon>
        <taxon>Prevotellaceae</taxon>
        <taxon>Prevotella</taxon>
    </lineage>
</organism>
<evidence type="ECO:0000313" key="12">
    <source>
        <dbReference type="Proteomes" id="UP000029578"/>
    </source>
</evidence>
<reference evidence="11 12" key="1">
    <citation type="submission" date="2014-07" db="EMBL/GenBank/DDBJ databases">
        <authorList>
            <person name="McCorrison J."/>
            <person name="Sanka R."/>
            <person name="Torralba M."/>
            <person name="Gillis M."/>
            <person name="Haft D.H."/>
            <person name="Methe B."/>
            <person name="Sutton G."/>
            <person name="Nelson K.E."/>
        </authorList>
    </citation>
    <scope>NUCLEOTIDE SEQUENCE [LARGE SCALE GENOMIC DNA]</scope>
    <source>
        <strain evidence="11 12">DNF00666</strain>
    </source>
</reference>
<dbReference type="PIRSF" id="PIRSF500217">
    <property type="entry name" value="AlgI"/>
    <property type="match status" value="1"/>
</dbReference>
<feature type="transmembrane region" description="Helical" evidence="10">
    <location>
        <begin position="53"/>
        <end position="78"/>
    </location>
</feature>
<accession>A0A096AFF0</accession>
<comment type="similarity">
    <text evidence="2 9">Belongs to the membrane-bound acyltransferase family.</text>
</comment>
<evidence type="ECO:0000256" key="7">
    <source>
        <dbReference type="ARBA" id="ARBA00023136"/>
    </source>
</evidence>
<feature type="transmembrane region" description="Helical" evidence="10">
    <location>
        <begin position="423"/>
        <end position="443"/>
    </location>
</feature>
<dbReference type="GO" id="GO:0016746">
    <property type="term" value="F:acyltransferase activity"/>
    <property type="evidence" value="ECO:0007669"/>
    <property type="project" value="UniProtKB-KW"/>
</dbReference>
<dbReference type="Pfam" id="PF03062">
    <property type="entry name" value="MBOAT"/>
    <property type="match status" value="1"/>
</dbReference>
<evidence type="ECO:0000256" key="1">
    <source>
        <dbReference type="ARBA" id="ARBA00004651"/>
    </source>
</evidence>
<feature type="transmembrane region" description="Helical" evidence="10">
    <location>
        <begin position="463"/>
        <end position="480"/>
    </location>
</feature>
<dbReference type="EMBL" id="JRNS01000445">
    <property type="protein sequence ID" value="KGF45823.1"/>
    <property type="molecule type" value="Genomic_DNA"/>
</dbReference>
<dbReference type="GO" id="GO:0042121">
    <property type="term" value="P:alginic acid biosynthetic process"/>
    <property type="evidence" value="ECO:0007669"/>
    <property type="project" value="InterPro"/>
</dbReference>
<comment type="caution">
    <text evidence="11">The sequence shown here is derived from an EMBL/GenBank/DDBJ whole genome shotgun (WGS) entry which is preliminary data.</text>
</comment>
<dbReference type="Proteomes" id="UP000029578">
    <property type="component" value="Unassembled WGS sequence"/>
</dbReference>
<name>A0A096AFF0_9BACT</name>
<evidence type="ECO:0000256" key="5">
    <source>
        <dbReference type="ARBA" id="ARBA00022692"/>
    </source>
</evidence>
<proteinExistence type="inferred from homology"/>
<comment type="subcellular location">
    <subcellularLocation>
        <location evidence="1">Cell membrane</location>
        <topology evidence="1">Multi-pass membrane protein</topology>
    </subcellularLocation>
</comment>
<dbReference type="GO" id="GO:0005886">
    <property type="term" value="C:plasma membrane"/>
    <property type="evidence" value="ECO:0007669"/>
    <property type="project" value="UniProtKB-SubCell"/>
</dbReference>
<evidence type="ECO:0000313" key="11">
    <source>
        <dbReference type="EMBL" id="KGF45823.1"/>
    </source>
</evidence>